<dbReference type="EMBL" id="CALYLK010000135">
    <property type="protein sequence ID" value="CAH8230518.1"/>
    <property type="molecule type" value="Genomic_DNA"/>
</dbReference>
<dbReference type="Proteomes" id="UP001152658">
    <property type="component" value="Unassembled WGS sequence"/>
</dbReference>
<evidence type="ECO:0000313" key="2">
    <source>
        <dbReference type="Proteomes" id="UP001152658"/>
    </source>
</evidence>
<keyword evidence="2" id="KW-1185">Reference proteome</keyword>
<comment type="caution">
    <text evidence="1">The sequence shown here is derived from an EMBL/GenBank/DDBJ whole genome shotgun (WGS) entry which is preliminary data.</text>
</comment>
<name>A0ABM9FQN3_9VIBR</name>
<proteinExistence type="predicted"/>
<evidence type="ECO:0000313" key="1">
    <source>
        <dbReference type="EMBL" id="CAH8230518.1"/>
    </source>
</evidence>
<organism evidence="1 2">
    <name type="scientific">Vibrio aestuarianus</name>
    <dbReference type="NCBI Taxonomy" id="28171"/>
    <lineage>
        <taxon>Bacteria</taxon>
        <taxon>Pseudomonadati</taxon>
        <taxon>Pseudomonadota</taxon>
        <taxon>Gammaproteobacteria</taxon>
        <taxon>Vibrionales</taxon>
        <taxon>Vibrionaceae</taxon>
        <taxon>Vibrio</taxon>
    </lineage>
</organism>
<protein>
    <submittedName>
        <fullName evidence="1">Uncharacterized protein</fullName>
    </submittedName>
</protein>
<sequence>MASLSVHPQAFRLLTEGRIEWSQILSSIGKEMLRLTDKQFP</sequence>
<reference evidence="1" key="1">
    <citation type="submission" date="2022-06" db="EMBL/GenBank/DDBJ databases">
        <authorList>
            <person name="Goudenege D."/>
            <person name="Le Roux F."/>
        </authorList>
    </citation>
    <scope>NUCLEOTIDE SEQUENCE</scope>
    <source>
        <strain evidence="1">12-063</strain>
    </source>
</reference>
<accession>A0ABM9FQN3</accession>
<gene>
    <name evidence="1" type="ORF">VAE063_940606</name>
</gene>